<reference evidence="1" key="1">
    <citation type="submission" date="2022-09" db="EMBL/GenBank/DDBJ databases">
        <title>Genome analysis and characterization of larvicidal activity of Brevibacillus strains.</title>
        <authorList>
            <person name="Patrusheva E.V."/>
            <person name="Izotova A.O."/>
            <person name="Toshchakov S.V."/>
            <person name="Sineoky S.P."/>
        </authorList>
    </citation>
    <scope>NUCLEOTIDE SEQUENCE</scope>
    <source>
        <strain evidence="1">VKPM_B-13247</strain>
    </source>
</reference>
<proteinExistence type="predicted"/>
<evidence type="ECO:0000313" key="1">
    <source>
        <dbReference type="EMBL" id="MCZ0808564.1"/>
    </source>
</evidence>
<name>A0AAP3DHF8_BRELA</name>
<evidence type="ECO:0000313" key="2">
    <source>
        <dbReference type="Proteomes" id="UP001077662"/>
    </source>
</evidence>
<dbReference type="EMBL" id="JAPTNE010000022">
    <property type="protein sequence ID" value="MCZ0808564.1"/>
    <property type="molecule type" value="Genomic_DNA"/>
</dbReference>
<dbReference type="RefSeq" id="WP_258434094.1">
    <property type="nucleotide sequence ID" value="NZ_JANSGW010000022.1"/>
</dbReference>
<organism evidence="1 2">
    <name type="scientific">Brevibacillus laterosporus</name>
    <name type="common">Bacillus laterosporus</name>
    <dbReference type="NCBI Taxonomy" id="1465"/>
    <lineage>
        <taxon>Bacteria</taxon>
        <taxon>Bacillati</taxon>
        <taxon>Bacillota</taxon>
        <taxon>Bacilli</taxon>
        <taxon>Bacillales</taxon>
        <taxon>Paenibacillaceae</taxon>
        <taxon>Brevibacillus</taxon>
    </lineage>
</organism>
<dbReference type="AlphaFoldDB" id="A0AAP3DHF8"/>
<accession>A0AAP3DHF8</accession>
<gene>
    <name evidence="1" type="ORF">O0554_16860</name>
</gene>
<sequence>MAAYVWEYVKTPYVASTIDLVSTHKYEIKAVSSHSYGIRIYGTKRSNGQEDLLFSTKDFFMTPFNVSGALYSSVRIANDLTGGTTGIDLSATILVRMPIADNDRDNPNNVWEYIYLPYATRTVNIESTHKYRFTAYSSLNYGLRFYGVRRSDGKEQLLLETESTFDTLETSGALYSSIRISNMHGRETGLGMSGHLLLRMPLNSAPTIAVTTGNNLVATEGQTIRIEGNTMDVNNGNVLTVKYQINTGTARAAQSGVSNGSTPLSFSKVLTYRGGRLYEGSVDVSGLLAEGTNHTVTIWAEDDQGGKSDVVTRTFTVKHNKAPILTVGTFPAVQSGLIPPDSITLSGTASDPDGNTITVKGKLNSGTEQTVLSGVASGNWLYSFKVSDLKAGANTVTITSTDQFGLSTVKTFNVNNAVTETPMKKSVARYKILAPKGSTREILAWLKREKGNLVVDAEASFVDKGLPEQYTAMTKESVDLTTSISEDELLGAVATAKSDVMFKLTLSRTNTSTNESAVMLVGVIS</sequence>
<dbReference type="InterPro" id="IPR013783">
    <property type="entry name" value="Ig-like_fold"/>
</dbReference>
<dbReference type="Gene3D" id="2.60.40.10">
    <property type="entry name" value="Immunoglobulins"/>
    <property type="match status" value="1"/>
</dbReference>
<protein>
    <submittedName>
        <fullName evidence="1">Uncharacterized protein</fullName>
    </submittedName>
</protein>
<dbReference type="Proteomes" id="UP001077662">
    <property type="component" value="Unassembled WGS sequence"/>
</dbReference>
<comment type="caution">
    <text evidence="1">The sequence shown here is derived from an EMBL/GenBank/DDBJ whole genome shotgun (WGS) entry which is preliminary data.</text>
</comment>